<evidence type="ECO:0000313" key="9">
    <source>
        <dbReference type="Proteomes" id="UP000178187"/>
    </source>
</evidence>
<evidence type="ECO:0000313" key="8">
    <source>
        <dbReference type="EMBL" id="OGW95639.1"/>
    </source>
</evidence>
<reference evidence="8 9" key="1">
    <citation type="journal article" date="2016" name="Nat. Commun.">
        <title>Thousands of microbial genomes shed light on interconnected biogeochemical processes in an aquifer system.</title>
        <authorList>
            <person name="Anantharaman K."/>
            <person name="Brown C.T."/>
            <person name="Hug L.A."/>
            <person name="Sharon I."/>
            <person name="Castelle C.J."/>
            <person name="Probst A.J."/>
            <person name="Thomas B.C."/>
            <person name="Singh A."/>
            <person name="Wilkins M.J."/>
            <person name="Karaoz U."/>
            <person name="Brodie E.L."/>
            <person name="Williams K.H."/>
            <person name="Hubbard S.S."/>
            <person name="Banfield J.F."/>
        </authorList>
    </citation>
    <scope>NUCLEOTIDE SEQUENCE [LARGE SCALE GENOMIC DNA]</scope>
</reference>
<keyword evidence="1 6" id="KW-0597">Phosphoprotein</keyword>
<dbReference type="AlphaFoldDB" id="A0A1G1KST8"/>
<evidence type="ECO:0000256" key="2">
    <source>
        <dbReference type="ARBA" id="ARBA00023012"/>
    </source>
</evidence>
<keyword evidence="5" id="KW-0804">Transcription</keyword>
<feature type="modified residue" description="4-aspartylphosphate" evidence="6">
    <location>
        <position position="51"/>
    </location>
</feature>
<dbReference type="InterPro" id="IPR011006">
    <property type="entry name" value="CheY-like_superfamily"/>
</dbReference>
<evidence type="ECO:0000256" key="5">
    <source>
        <dbReference type="ARBA" id="ARBA00023163"/>
    </source>
</evidence>
<dbReference type="PANTHER" id="PTHR44591">
    <property type="entry name" value="STRESS RESPONSE REGULATOR PROTEIN 1"/>
    <property type="match status" value="1"/>
</dbReference>
<name>A0A1G1KST8_9BACT</name>
<keyword evidence="3" id="KW-0805">Transcription regulation</keyword>
<comment type="caution">
    <text evidence="8">The sequence shown here is derived from an EMBL/GenBank/DDBJ whole genome shotgun (WGS) entry which is preliminary data.</text>
</comment>
<dbReference type="FunFam" id="3.40.50.2300:FF:000001">
    <property type="entry name" value="DNA-binding response regulator PhoB"/>
    <property type="match status" value="1"/>
</dbReference>
<dbReference type="CDD" id="cd17574">
    <property type="entry name" value="REC_OmpR"/>
    <property type="match status" value="1"/>
</dbReference>
<dbReference type="GO" id="GO:0003677">
    <property type="term" value="F:DNA binding"/>
    <property type="evidence" value="ECO:0007669"/>
    <property type="project" value="UniProtKB-KW"/>
</dbReference>
<dbReference type="PANTHER" id="PTHR44591:SF3">
    <property type="entry name" value="RESPONSE REGULATORY DOMAIN-CONTAINING PROTEIN"/>
    <property type="match status" value="1"/>
</dbReference>
<feature type="domain" description="Response regulatory" evidence="7">
    <location>
        <begin position="2"/>
        <end position="116"/>
    </location>
</feature>
<dbReference type="PROSITE" id="PS50110">
    <property type="entry name" value="RESPONSE_REGULATORY"/>
    <property type="match status" value="1"/>
</dbReference>
<evidence type="ECO:0000256" key="4">
    <source>
        <dbReference type="ARBA" id="ARBA00023125"/>
    </source>
</evidence>
<dbReference type="Proteomes" id="UP000178187">
    <property type="component" value="Unassembled WGS sequence"/>
</dbReference>
<dbReference type="InterPro" id="IPR050595">
    <property type="entry name" value="Bact_response_regulator"/>
</dbReference>
<dbReference type="EMBL" id="MHFR01000060">
    <property type="protein sequence ID" value="OGW95639.1"/>
    <property type="molecule type" value="Genomic_DNA"/>
</dbReference>
<dbReference type="GO" id="GO:0000160">
    <property type="term" value="P:phosphorelay signal transduction system"/>
    <property type="evidence" value="ECO:0007669"/>
    <property type="project" value="UniProtKB-KW"/>
</dbReference>
<dbReference type="SMART" id="SM00448">
    <property type="entry name" value="REC"/>
    <property type="match status" value="1"/>
</dbReference>
<keyword evidence="4" id="KW-0238">DNA-binding</keyword>
<sequence length="125" mass="14204">MKLLIVDDEVEICDFLKSFFEERNYEVRSATSGEEALKAVEQFKPHVVLLDIKMPGVNGVQVLQEIKAKFPKLKVIMVTALETRDKIEECLRLGADNYITKPLSLEYLENDVREKIEAVTNSSSA</sequence>
<dbReference type="SUPFAM" id="SSF52172">
    <property type="entry name" value="CheY-like"/>
    <property type="match status" value="1"/>
</dbReference>
<dbReference type="Gene3D" id="3.40.50.2300">
    <property type="match status" value="1"/>
</dbReference>
<dbReference type="Pfam" id="PF00072">
    <property type="entry name" value="Response_reg"/>
    <property type="match status" value="1"/>
</dbReference>
<evidence type="ECO:0000256" key="3">
    <source>
        <dbReference type="ARBA" id="ARBA00023015"/>
    </source>
</evidence>
<organism evidence="8 9">
    <name type="scientific">Candidatus Danuiimicrobium aquiferis</name>
    <dbReference type="NCBI Taxonomy" id="1801832"/>
    <lineage>
        <taxon>Bacteria</taxon>
        <taxon>Pseudomonadati</taxon>
        <taxon>Candidatus Omnitrophota</taxon>
        <taxon>Candidatus Danuiimicrobium</taxon>
    </lineage>
</organism>
<evidence type="ECO:0000256" key="6">
    <source>
        <dbReference type="PROSITE-ProRule" id="PRU00169"/>
    </source>
</evidence>
<dbReference type="InterPro" id="IPR001789">
    <property type="entry name" value="Sig_transdc_resp-reg_receiver"/>
</dbReference>
<protein>
    <recommendedName>
        <fullName evidence="7">Response regulatory domain-containing protein</fullName>
    </recommendedName>
</protein>
<keyword evidence="2" id="KW-0902">Two-component regulatory system</keyword>
<gene>
    <name evidence="8" type="ORF">A3G33_11630</name>
</gene>
<proteinExistence type="predicted"/>
<evidence type="ECO:0000259" key="7">
    <source>
        <dbReference type="PROSITE" id="PS50110"/>
    </source>
</evidence>
<evidence type="ECO:0000256" key="1">
    <source>
        <dbReference type="ARBA" id="ARBA00022553"/>
    </source>
</evidence>
<accession>A0A1G1KST8</accession>